<sequence length="108" mass="12243">MNTDRYTYRLTWSTDDQEHVGLCAEFPSLSWLDASPEAALAGIRRVVADVVAEMGERGEAVPQPYAERQFSGEFRVRIPPEQHRRLVIQAVEQGVSLKRWVSLKLSEG</sequence>
<protein>
    <submittedName>
        <fullName evidence="1">HicB-like protein involved in pilus formation</fullName>
    </submittedName>
</protein>
<dbReference type="RefSeq" id="WP_130481314.1">
    <property type="nucleotide sequence ID" value="NZ_SGWV01000008.1"/>
</dbReference>
<dbReference type="OrthoDB" id="5297106at2"/>
<dbReference type="EMBL" id="SGWV01000008">
    <property type="protein sequence ID" value="RZS56893.1"/>
    <property type="molecule type" value="Genomic_DNA"/>
</dbReference>
<evidence type="ECO:0000313" key="2">
    <source>
        <dbReference type="Proteomes" id="UP000293433"/>
    </source>
</evidence>
<reference evidence="1 2" key="1">
    <citation type="submission" date="2019-02" db="EMBL/GenBank/DDBJ databases">
        <title>Genomic Encyclopedia of Type Strains, Phase IV (KMG-IV): sequencing the most valuable type-strain genomes for metagenomic binning, comparative biology and taxonomic classification.</title>
        <authorList>
            <person name="Goeker M."/>
        </authorList>
    </citation>
    <scope>NUCLEOTIDE SEQUENCE [LARGE SCALE GENOMIC DNA]</scope>
    <source>
        <strain evidence="1 2">DSM 10617</strain>
    </source>
</reference>
<dbReference type="Pfam" id="PF05534">
    <property type="entry name" value="HicB"/>
    <property type="match status" value="1"/>
</dbReference>
<accession>A0A4Q7LRD7</accession>
<organism evidence="1 2">
    <name type="scientific">Sphaerotilus mobilis</name>
    <dbReference type="NCBI Taxonomy" id="47994"/>
    <lineage>
        <taxon>Bacteria</taxon>
        <taxon>Pseudomonadati</taxon>
        <taxon>Pseudomonadota</taxon>
        <taxon>Betaproteobacteria</taxon>
        <taxon>Burkholderiales</taxon>
        <taxon>Sphaerotilaceae</taxon>
        <taxon>Sphaerotilus</taxon>
    </lineage>
</organism>
<dbReference type="AlphaFoldDB" id="A0A4Q7LRD7"/>
<dbReference type="InterPro" id="IPR035069">
    <property type="entry name" value="TTHA1013/TTHA0281-like"/>
</dbReference>
<proteinExistence type="predicted"/>
<evidence type="ECO:0000313" key="1">
    <source>
        <dbReference type="EMBL" id="RZS56893.1"/>
    </source>
</evidence>
<dbReference type="InterPro" id="IPR008651">
    <property type="entry name" value="Uncharacterised_HicB"/>
</dbReference>
<name>A0A4Q7LRD7_9BURK</name>
<gene>
    <name evidence="1" type="ORF">EV685_1448</name>
</gene>
<dbReference type="Proteomes" id="UP000293433">
    <property type="component" value="Unassembled WGS sequence"/>
</dbReference>
<comment type="caution">
    <text evidence="1">The sequence shown here is derived from an EMBL/GenBank/DDBJ whole genome shotgun (WGS) entry which is preliminary data.</text>
</comment>
<keyword evidence="2" id="KW-1185">Reference proteome</keyword>
<dbReference type="SUPFAM" id="SSF143100">
    <property type="entry name" value="TTHA1013/TTHA0281-like"/>
    <property type="match status" value="1"/>
</dbReference>